<organism evidence="5 6">
    <name type="scientific">Dreissena polymorpha</name>
    <name type="common">Zebra mussel</name>
    <name type="synonym">Mytilus polymorpha</name>
    <dbReference type="NCBI Taxonomy" id="45954"/>
    <lineage>
        <taxon>Eukaryota</taxon>
        <taxon>Metazoa</taxon>
        <taxon>Spiralia</taxon>
        <taxon>Lophotrochozoa</taxon>
        <taxon>Mollusca</taxon>
        <taxon>Bivalvia</taxon>
        <taxon>Autobranchia</taxon>
        <taxon>Heteroconchia</taxon>
        <taxon>Euheterodonta</taxon>
        <taxon>Imparidentia</taxon>
        <taxon>Neoheterodontei</taxon>
        <taxon>Myida</taxon>
        <taxon>Dreissenoidea</taxon>
        <taxon>Dreissenidae</taxon>
        <taxon>Dreissena</taxon>
    </lineage>
</organism>
<accession>A0A9D4DE50</accession>
<feature type="chain" id="PRO_5039592729" evidence="4">
    <location>
        <begin position="30"/>
        <end position="410"/>
    </location>
</feature>
<dbReference type="Gene3D" id="3.80.10.10">
    <property type="entry name" value="Ribonuclease Inhibitor"/>
    <property type="match status" value="2"/>
</dbReference>
<gene>
    <name evidence="5" type="ORF">DPMN_180875</name>
</gene>
<dbReference type="OrthoDB" id="676979at2759"/>
<keyword evidence="6" id="KW-1185">Reference proteome</keyword>
<evidence type="ECO:0000256" key="4">
    <source>
        <dbReference type="SAM" id="SignalP"/>
    </source>
</evidence>
<dbReference type="PANTHER" id="PTHR24369">
    <property type="entry name" value="ANTIGEN BSP, PUTATIVE-RELATED"/>
    <property type="match status" value="1"/>
</dbReference>
<dbReference type="AlphaFoldDB" id="A0A9D4DE50"/>
<dbReference type="InterPro" id="IPR032675">
    <property type="entry name" value="LRR_dom_sf"/>
</dbReference>
<keyword evidence="3" id="KW-0677">Repeat</keyword>
<name>A0A9D4DE50_DREPO</name>
<comment type="caution">
    <text evidence="5">The sequence shown here is derived from an EMBL/GenBank/DDBJ whole genome shotgun (WGS) entry which is preliminary data.</text>
</comment>
<dbReference type="GO" id="GO:0005886">
    <property type="term" value="C:plasma membrane"/>
    <property type="evidence" value="ECO:0007669"/>
    <property type="project" value="TreeGrafter"/>
</dbReference>
<dbReference type="Proteomes" id="UP000828390">
    <property type="component" value="Unassembled WGS sequence"/>
</dbReference>
<dbReference type="InterPro" id="IPR050541">
    <property type="entry name" value="LRR_TM_domain-containing"/>
</dbReference>
<sequence length="410" mass="46496">MAIREQHMLARLVLRLALFHLTIKHVVVSAHTSCPQNSFRTCNCECYENTTHLFIIDCSSESFNEVPTFGNVSLSVIIKLNLANNSLSRLTAISASPFAGFIKFINLKTLDLSYSSISMNGSKGSVINVTTFAGLDSLEELDVSNNHNLPFTNLTDPNLFNNLTSLKILKMYGTTNVSHATEGYPNKLWSNVPPLEEIWIDGLPFEVFGEEFKRMPNLKNIRISGDLIDLLWLAHKYCHIEHISNEMLTNLEHVSNLSIVHSNVHSISELAFNGVKNLNVLDLSCNLELGFGNASRGFGHLNSGLKMLALNNIERRYYVIINDSFVRSLRNTSLTHLYIESNIFRFDENAFINLPISLKKLYARNNRFDLDYYLTRMKDLTNLELLDLSLNKLTFFNNDTNHEQKFCSSG</sequence>
<reference evidence="5" key="2">
    <citation type="submission" date="2020-11" db="EMBL/GenBank/DDBJ databases">
        <authorList>
            <person name="McCartney M.A."/>
            <person name="Auch B."/>
            <person name="Kono T."/>
            <person name="Mallez S."/>
            <person name="Becker A."/>
            <person name="Gohl D.M."/>
            <person name="Silverstein K.A.T."/>
            <person name="Koren S."/>
            <person name="Bechman K.B."/>
            <person name="Herman A."/>
            <person name="Abrahante J.E."/>
            <person name="Garbe J."/>
        </authorList>
    </citation>
    <scope>NUCLEOTIDE SEQUENCE</scope>
    <source>
        <strain evidence="5">Duluth1</strain>
        <tissue evidence="5">Whole animal</tissue>
    </source>
</reference>
<evidence type="ECO:0000256" key="1">
    <source>
        <dbReference type="ARBA" id="ARBA00022614"/>
    </source>
</evidence>
<evidence type="ECO:0000256" key="2">
    <source>
        <dbReference type="ARBA" id="ARBA00022729"/>
    </source>
</evidence>
<evidence type="ECO:0000313" key="5">
    <source>
        <dbReference type="EMBL" id="KAH3746467.1"/>
    </source>
</evidence>
<dbReference type="PANTHER" id="PTHR24369:SF210">
    <property type="entry name" value="CHAOPTIN-RELATED"/>
    <property type="match status" value="1"/>
</dbReference>
<evidence type="ECO:0000256" key="3">
    <source>
        <dbReference type="ARBA" id="ARBA00022737"/>
    </source>
</evidence>
<protein>
    <submittedName>
        <fullName evidence="5">Uncharacterized protein</fullName>
    </submittedName>
</protein>
<proteinExistence type="predicted"/>
<dbReference type="EMBL" id="JAIWYP010000010">
    <property type="protein sequence ID" value="KAH3746467.1"/>
    <property type="molecule type" value="Genomic_DNA"/>
</dbReference>
<feature type="signal peptide" evidence="4">
    <location>
        <begin position="1"/>
        <end position="29"/>
    </location>
</feature>
<keyword evidence="1" id="KW-0433">Leucine-rich repeat</keyword>
<dbReference type="SUPFAM" id="SSF52058">
    <property type="entry name" value="L domain-like"/>
    <property type="match status" value="1"/>
</dbReference>
<keyword evidence="2 4" id="KW-0732">Signal</keyword>
<evidence type="ECO:0000313" key="6">
    <source>
        <dbReference type="Proteomes" id="UP000828390"/>
    </source>
</evidence>
<reference evidence="5" key="1">
    <citation type="journal article" date="2019" name="bioRxiv">
        <title>The Genome of the Zebra Mussel, Dreissena polymorpha: A Resource for Invasive Species Research.</title>
        <authorList>
            <person name="McCartney M.A."/>
            <person name="Auch B."/>
            <person name="Kono T."/>
            <person name="Mallez S."/>
            <person name="Zhang Y."/>
            <person name="Obille A."/>
            <person name="Becker A."/>
            <person name="Abrahante J.E."/>
            <person name="Garbe J."/>
            <person name="Badalamenti J.P."/>
            <person name="Herman A."/>
            <person name="Mangelson H."/>
            <person name="Liachko I."/>
            <person name="Sullivan S."/>
            <person name="Sone E.D."/>
            <person name="Koren S."/>
            <person name="Silverstein K.A.T."/>
            <person name="Beckman K.B."/>
            <person name="Gohl D.M."/>
        </authorList>
    </citation>
    <scope>NUCLEOTIDE SEQUENCE</scope>
    <source>
        <strain evidence="5">Duluth1</strain>
        <tissue evidence="5">Whole animal</tissue>
    </source>
</reference>